<reference evidence="2 3" key="1">
    <citation type="journal article" date="2014" name="Agronomy (Basel)">
        <title>A Draft Genome Sequence for Ensete ventricosum, the Drought-Tolerant Tree Against Hunger.</title>
        <authorList>
            <person name="Harrison J."/>
            <person name="Moore K.A."/>
            <person name="Paszkiewicz K."/>
            <person name="Jones T."/>
            <person name="Grant M."/>
            <person name="Ambacheew D."/>
            <person name="Muzemil S."/>
            <person name="Studholme D.J."/>
        </authorList>
    </citation>
    <scope>NUCLEOTIDE SEQUENCE [LARGE SCALE GENOMIC DNA]</scope>
</reference>
<evidence type="ECO:0000313" key="2">
    <source>
        <dbReference type="EMBL" id="RRT81735.1"/>
    </source>
</evidence>
<evidence type="ECO:0000313" key="3">
    <source>
        <dbReference type="Proteomes" id="UP000287651"/>
    </source>
</evidence>
<accession>A0A427AZY5</accession>
<comment type="caution">
    <text evidence="2">The sequence shown here is derived from an EMBL/GenBank/DDBJ whole genome shotgun (WGS) entry which is preliminary data.</text>
</comment>
<feature type="transmembrane region" description="Helical" evidence="1">
    <location>
        <begin position="110"/>
        <end position="127"/>
    </location>
</feature>
<evidence type="ECO:0000256" key="1">
    <source>
        <dbReference type="SAM" id="Phobius"/>
    </source>
</evidence>
<sequence>MQCNWATKEDMLHMAAFLSMKKREKKRRTCRFLHPIRLSVDFDRCRVVIVDFDRRRPISSGISEGGRKKKREKKWRTWRFLRLIRRLRAISPRTGRRNVSLRGEKERGNVAPFLFFNLYYTILYLAICPMRIARYQVPYHTELSLVRQYELI</sequence>
<proteinExistence type="predicted"/>
<gene>
    <name evidence="2" type="ORF">B296_00014229</name>
</gene>
<keyword evidence="1" id="KW-0472">Membrane</keyword>
<keyword evidence="1" id="KW-0812">Transmembrane</keyword>
<name>A0A427AZY5_ENSVE</name>
<dbReference type="EMBL" id="AMZH03000837">
    <property type="protein sequence ID" value="RRT81735.1"/>
    <property type="molecule type" value="Genomic_DNA"/>
</dbReference>
<dbReference type="AlphaFoldDB" id="A0A427AZY5"/>
<protein>
    <submittedName>
        <fullName evidence="2">Uncharacterized protein</fullName>
    </submittedName>
</protein>
<organism evidence="2 3">
    <name type="scientific">Ensete ventricosum</name>
    <name type="common">Abyssinian banana</name>
    <name type="synonym">Musa ensete</name>
    <dbReference type="NCBI Taxonomy" id="4639"/>
    <lineage>
        <taxon>Eukaryota</taxon>
        <taxon>Viridiplantae</taxon>
        <taxon>Streptophyta</taxon>
        <taxon>Embryophyta</taxon>
        <taxon>Tracheophyta</taxon>
        <taxon>Spermatophyta</taxon>
        <taxon>Magnoliopsida</taxon>
        <taxon>Liliopsida</taxon>
        <taxon>Zingiberales</taxon>
        <taxon>Musaceae</taxon>
        <taxon>Ensete</taxon>
    </lineage>
</organism>
<keyword evidence="1" id="KW-1133">Transmembrane helix</keyword>
<dbReference type="Proteomes" id="UP000287651">
    <property type="component" value="Unassembled WGS sequence"/>
</dbReference>